<evidence type="ECO:0000313" key="1">
    <source>
        <dbReference type="EMBL" id="EAS02846.2"/>
    </source>
</evidence>
<dbReference type="KEGG" id="tet:TTHERM_00353320"/>
<dbReference type="Proteomes" id="UP000009168">
    <property type="component" value="Unassembled WGS sequence"/>
</dbReference>
<reference evidence="2" key="1">
    <citation type="journal article" date="2006" name="PLoS Biol.">
        <title>Macronuclear genome sequence of the ciliate Tetrahymena thermophila, a model eukaryote.</title>
        <authorList>
            <person name="Eisen J.A."/>
            <person name="Coyne R.S."/>
            <person name="Wu M."/>
            <person name="Wu D."/>
            <person name="Thiagarajan M."/>
            <person name="Wortman J.R."/>
            <person name="Badger J.H."/>
            <person name="Ren Q."/>
            <person name="Amedeo P."/>
            <person name="Jones K.M."/>
            <person name="Tallon L.J."/>
            <person name="Delcher A.L."/>
            <person name="Salzberg S.L."/>
            <person name="Silva J.C."/>
            <person name="Haas B.J."/>
            <person name="Majoros W.H."/>
            <person name="Farzad M."/>
            <person name="Carlton J.M."/>
            <person name="Smith R.K. Jr."/>
            <person name="Garg J."/>
            <person name="Pearlman R.E."/>
            <person name="Karrer K.M."/>
            <person name="Sun L."/>
            <person name="Manning G."/>
            <person name="Elde N.C."/>
            <person name="Turkewitz A.P."/>
            <person name="Asai D.J."/>
            <person name="Wilkes D.E."/>
            <person name="Wang Y."/>
            <person name="Cai H."/>
            <person name="Collins K."/>
            <person name="Stewart B.A."/>
            <person name="Lee S.R."/>
            <person name="Wilamowska K."/>
            <person name="Weinberg Z."/>
            <person name="Ruzzo W.L."/>
            <person name="Wloga D."/>
            <person name="Gaertig J."/>
            <person name="Frankel J."/>
            <person name="Tsao C.-C."/>
            <person name="Gorovsky M.A."/>
            <person name="Keeling P.J."/>
            <person name="Waller R.F."/>
            <person name="Patron N.J."/>
            <person name="Cherry J.M."/>
            <person name="Stover N.A."/>
            <person name="Krieger C.J."/>
            <person name="del Toro C."/>
            <person name="Ryder H.F."/>
            <person name="Williamson S.C."/>
            <person name="Barbeau R.A."/>
            <person name="Hamilton E.P."/>
            <person name="Orias E."/>
        </authorList>
    </citation>
    <scope>NUCLEOTIDE SEQUENCE [LARGE SCALE GENOMIC DNA]</scope>
    <source>
        <strain evidence="2">SB210</strain>
    </source>
</reference>
<name>I7M3B8_TETTS</name>
<dbReference type="InParanoid" id="I7M3B8"/>
<keyword evidence="2" id="KW-1185">Reference proteome</keyword>
<gene>
    <name evidence="1" type="ORF">TTHERM_00353320</name>
</gene>
<dbReference type="EMBL" id="GG662523">
    <property type="protein sequence ID" value="EAS02846.2"/>
    <property type="molecule type" value="Genomic_DNA"/>
</dbReference>
<sequence>MKKKNDLEDLYDKKVIEEEILQVPQELIEIYKNFDSITPDDIYECCQSDVYPIINLLFKLTIQFQLLKTPRYLSLTDSQDWRMGYVQVFLDKVILPLRITKQYTIRKFLRLFNLVDIDYFKKELQQIRFDFINKIQYIPLVVKKIELFLIQGIQFYEQYKKQNPNVVEYMEAISALENNRKEIIIAKNINKKYP</sequence>
<protein>
    <submittedName>
        <fullName evidence="1">Uncharacterized protein</fullName>
    </submittedName>
</protein>
<dbReference type="AlphaFoldDB" id="I7M3B8"/>
<dbReference type="GeneID" id="7835419"/>
<dbReference type="RefSeq" id="XP_001023091.2">
    <property type="nucleotide sequence ID" value="XM_001023091.2"/>
</dbReference>
<evidence type="ECO:0000313" key="2">
    <source>
        <dbReference type="Proteomes" id="UP000009168"/>
    </source>
</evidence>
<organism evidence="1 2">
    <name type="scientific">Tetrahymena thermophila (strain SB210)</name>
    <dbReference type="NCBI Taxonomy" id="312017"/>
    <lineage>
        <taxon>Eukaryota</taxon>
        <taxon>Sar</taxon>
        <taxon>Alveolata</taxon>
        <taxon>Ciliophora</taxon>
        <taxon>Intramacronucleata</taxon>
        <taxon>Oligohymenophorea</taxon>
        <taxon>Hymenostomatida</taxon>
        <taxon>Tetrahymenina</taxon>
        <taxon>Tetrahymenidae</taxon>
        <taxon>Tetrahymena</taxon>
    </lineage>
</organism>
<accession>I7M3B8</accession>
<proteinExistence type="predicted"/>